<protein>
    <submittedName>
        <fullName evidence="1">Uncharacterized protein</fullName>
    </submittedName>
</protein>
<organism evidence="1 2">
    <name type="scientific">Candidatus Methylomirabilis tolerans</name>
    <dbReference type="NCBI Taxonomy" id="3123416"/>
    <lineage>
        <taxon>Bacteria</taxon>
        <taxon>Candidatus Methylomirabilota</taxon>
        <taxon>Candidatus Methylomirabilia</taxon>
        <taxon>Candidatus Methylomirabilales</taxon>
        <taxon>Candidatus Methylomirabilaceae</taxon>
        <taxon>Candidatus Methylomirabilis</taxon>
    </lineage>
</organism>
<accession>A0AAJ1EJT3</accession>
<evidence type="ECO:0000313" key="1">
    <source>
        <dbReference type="EMBL" id="MBZ0158982.1"/>
    </source>
</evidence>
<name>A0AAJ1EJT3_9BACT</name>
<evidence type="ECO:0000313" key="2">
    <source>
        <dbReference type="Proteomes" id="UP001197609"/>
    </source>
</evidence>
<gene>
    <name evidence="1" type="ORF">K8G79_02360</name>
</gene>
<proteinExistence type="predicted"/>
<dbReference type="EMBL" id="JAIOIU010000029">
    <property type="protein sequence ID" value="MBZ0158982.1"/>
    <property type="molecule type" value="Genomic_DNA"/>
</dbReference>
<sequence length="203" mass="21559">MMVICAYIPGEAPVALWKLSSRERCRRILRQVGVTAMAEELAAVVPPGDSVLIVHGEYLVDSRLLHDLAQSGNVLIEVPVGPARRVMAAHVPADAALATCAILSWEASPATAQRNPNLILLTGSLALGWPDWGLMAVTVWTAVSTALLMGRLSLVVYTRLVYGSLRSWLAEGAGPGGPLTGRPAVDRCALIFGGRRVIEMASV</sequence>
<dbReference type="AlphaFoldDB" id="A0AAJ1EJT3"/>
<dbReference type="Proteomes" id="UP001197609">
    <property type="component" value="Unassembled WGS sequence"/>
</dbReference>
<reference evidence="1 2" key="1">
    <citation type="journal article" date="2021" name="bioRxiv">
        <title>Unraveling nitrogen, sulfur and carbon metabolic pathways and microbial community transcriptional responses to substrate deprivation and toxicity stresses in a bioreactor mimicking anoxic brackish coastal sediment conditions.</title>
        <authorList>
            <person name="Martins P.D."/>
            <person name="Echeveste M.J."/>
            <person name="Arshad A."/>
            <person name="Kurth J."/>
            <person name="Ouboter H."/>
            <person name="Jetten M.S.M."/>
            <person name="Welte C.U."/>
        </authorList>
    </citation>
    <scope>NUCLEOTIDE SEQUENCE [LARGE SCALE GENOMIC DNA]</scope>
    <source>
        <strain evidence="1">MAG_38</strain>
    </source>
</reference>
<comment type="caution">
    <text evidence="1">The sequence shown here is derived from an EMBL/GenBank/DDBJ whole genome shotgun (WGS) entry which is preliminary data.</text>
</comment>